<keyword evidence="7" id="KW-0732">Signal</keyword>
<dbReference type="InterPro" id="IPR050493">
    <property type="entry name" value="FAD-dep_Monooxygenase_BioMet"/>
</dbReference>
<dbReference type="SUPFAM" id="SSF51905">
    <property type="entry name" value="FAD/NAD(P)-binding domain"/>
    <property type="match status" value="1"/>
</dbReference>
<dbReference type="GO" id="GO:0071949">
    <property type="term" value="F:FAD binding"/>
    <property type="evidence" value="ECO:0007669"/>
    <property type="project" value="InterPro"/>
</dbReference>
<dbReference type="EMBL" id="KB445639">
    <property type="protein sequence ID" value="EMD67433.1"/>
    <property type="molecule type" value="Genomic_DNA"/>
</dbReference>
<keyword evidence="3" id="KW-0274">FAD</keyword>
<keyword evidence="10" id="KW-1185">Reference proteome</keyword>
<dbReference type="InterPro" id="IPR036188">
    <property type="entry name" value="FAD/NAD-bd_sf"/>
</dbReference>
<gene>
    <name evidence="9" type="ORF">COCSADRAFT_34243</name>
</gene>
<dbReference type="KEGG" id="bsc:COCSADRAFT_34243"/>
<keyword evidence="4" id="KW-0560">Oxidoreductase</keyword>
<dbReference type="SUPFAM" id="SSF54373">
    <property type="entry name" value="FAD-linked reductases, C-terminal domain"/>
    <property type="match status" value="1"/>
</dbReference>
<evidence type="ECO:0000313" key="9">
    <source>
        <dbReference type="EMBL" id="EMD67433.1"/>
    </source>
</evidence>
<keyword evidence="2" id="KW-0285">Flavoprotein</keyword>
<dbReference type="Proteomes" id="UP000016934">
    <property type="component" value="Unassembled WGS sequence"/>
</dbReference>
<dbReference type="RefSeq" id="XP_007696574.1">
    <property type="nucleotide sequence ID" value="XM_007698384.1"/>
</dbReference>
<dbReference type="OMA" id="AHAMAFY"/>
<protein>
    <recommendedName>
        <fullName evidence="8">FAD-binding domain-containing protein</fullName>
    </recommendedName>
</protein>
<dbReference type="PANTHER" id="PTHR13789">
    <property type="entry name" value="MONOOXYGENASE"/>
    <property type="match status" value="1"/>
</dbReference>
<reference evidence="9 10" key="1">
    <citation type="journal article" date="2012" name="PLoS Pathog.">
        <title>Diverse lifestyles and strategies of plant pathogenesis encoded in the genomes of eighteen Dothideomycetes fungi.</title>
        <authorList>
            <person name="Ohm R.A."/>
            <person name="Feau N."/>
            <person name="Henrissat B."/>
            <person name="Schoch C.L."/>
            <person name="Horwitz B.A."/>
            <person name="Barry K.W."/>
            <person name="Condon B.J."/>
            <person name="Copeland A.C."/>
            <person name="Dhillon B."/>
            <person name="Glaser F."/>
            <person name="Hesse C.N."/>
            <person name="Kosti I."/>
            <person name="LaButti K."/>
            <person name="Lindquist E.A."/>
            <person name="Lucas S."/>
            <person name="Salamov A.A."/>
            <person name="Bradshaw R.E."/>
            <person name="Ciuffetti L."/>
            <person name="Hamelin R.C."/>
            <person name="Kema G.H.J."/>
            <person name="Lawrence C."/>
            <person name="Scott J.A."/>
            <person name="Spatafora J.W."/>
            <person name="Turgeon B.G."/>
            <person name="de Wit P.J.G.M."/>
            <person name="Zhong S."/>
            <person name="Goodwin S.B."/>
            <person name="Grigoriev I.V."/>
        </authorList>
    </citation>
    <scope>NUCLEOTIDE SEQUENCE [LARGE SCALE GENOMIC DNA]</scope>
    <source>
        <strain evidence="10">ND90Pr / ATCC 201652</strain>
    </source>
</reference>
<dbReference type="HOGENOM" id="CLU_009665_19_3_1"/>
<feature type="signal peptide" evidence="7">
    <location>
        <begin position="1"/>
        <end position="18"/>
    </location>
</feature>
<evidence type="ECO:0000256" key="2">
    <source>
        <dbReference type="ARBA" id="ARBA00022630"/>
    </source>
</evidence>
<evidence type="ECO:0000256" key="5">
    <source>
        <dbReference type="ARBA" id="ARBA00023033"/>
    </source>
</evidence>
<evidence type="ECO:0000256" key="1">
    <source>
        <dbReference type="ARBA" id="ARBA00007992"/>
    </source>
</evidence>
<dbReference type="GeneID" id="19137545"/>
<evidence type="ECO:0000256" key="3">
    <source>
        <dbReference type="ARBA" id="ARBA00022827"/>
    </source>
</evidence>
<keyword evidence="5" id="KW-0503">Monooxygenase</keyword>
<evidence type="ECO:0000259" key="8">
    <source>
        <dbReference type="Pfam" id="PF01494"/>
    </source>
</evidence>
<evidence type="ECO:0000256" key="6">
    <source>
        <dbReference type="SAM" id="MobiDB-lite"/>
    </source>
</evidence>
<dbReference type="InterPro" id="IPR002938">
    <property type="entry name" value="FAD-bd"/>
</dbReference>
<dbReference type="PRINTS" id="PR00420">
    <property type="entry name" value="RNGMNOXGNASE"/>
</dbReference>
<accession>M2SJS3</accession>
<comment type="similarity">
    <text evidence="1">Belongs to the paxM FAD-dependent monooxygenase family.</text>
</comment>
<dbReference type="PANTHER" id="PTHR13789:SF147">
    <property type="entry name" value="PUTATIVE (AFU_ORTHOLOGUE AFUA_2G01950)-RELATED"/>
    <property type="match status" value="1"/>
</dbReference>
<feature type="compositionally biased region" description="Basic and acidic residues" evidence="6">
    <location>
        <begin position="390"/>
        <end position="409"/>
    </location>
</feature>
<dbReference type="AlphaFoldDB" id="M2SJS3"/>
<name>M2SJS3_COCSN</name>
<evidence type="ECO:0000256" key="7">
    <source>
        <dbReference type="SAM" id="SignalP"/>
    </source>
</evidence>
<dbReference type="Pfam" id="PF01494">
    <property type="entry name" value="FAD_binding_3"/>
    <property type="match status" value="1"/>
</dbReference>
<feature type="domain" description="FAD-binding" evidence="8">
    <location>
        <begin position="2"/>
        <end position="345"/>
    </location>
</feature>
<feature type="chain" id="PRO_5004025517" description="FAD-binding domain-containing protein" evidence="7">
    <location>
        <begin position="19"/>
        <end position="449"/>
    </location>
</feature>
<dbReference type="GO" id="GO:0004497">
    <property type="term" value="F:monooxygenase activity"/>
    <property type="evidence" value="ECO:0007669"/>
    <property type="project" value="UniProtKB-KW"/>
</dbReference>
<sequence length="449" mass="49294">MEIIIVGAGLAGLSTALALSHSLSGTSSKHRILLLESAAQLAEIGAGVQLTPAATRFFLRCGLGSALLAASAVPSSWHLRRGSDGEVLNRVPMDQFTEWYGAPYVVVHRADLHRILWEALVARQGKEAAVEVEMRLGTRVAEYGVEEGWVQVQRGERLKADLVIACDGINSSARGQLMQSLGAPQQEWVVGTGMAAYRVMADVKEVRADPLTREIVEEHAGNCWADTHKLVMTYMVRGSDKLNLVLSHPDTVDTSAWTQEQYKAELTRFYGDMDPRVKRLIELASGPVTNWPVHQVLPLPSWTSRANNFVLIGDAAHAMSFYLSMGVSLAIEDGLALATALAYHVSCPETFSLASAVTLFETVRKPRAEKISAASQHAGDLLHLSPGSQRDMRDRAARRDGAEGEEETRGDPLLDWTSYGITDKKIRQWVYGYDVLEEVESKKQEMSKL</sequence>
<organism evidence="9 10">
    <name type="scientific">Cochliobolus sativus (strain ND90Pr / ATCC 201652)</name>
    <name type="common">Common root rot and spot blotch fungus</name>
    <name type="synonym">Bipolaris sorokiniana</name>
    <dbReference type="NCBI Taxonomy" id="665912"/>
    <lineage>
        <taxon>Eukaryota</taxon>
        <taxon>Fungi</taxon>
        <taxon>Dikarya</taxon>
        <taxon>Ascomycota</taxon>
        <taxon>Pezizomycotina</taxon>
        <taxon>Dothideomycetes</taxon>
        <taxon>Pleosporomycetidae</taxon>
        <taxon>Pleosporales</taxon>
        <taxon>Pleosporineae</taxon>
        <taxon>Pleosporaceae</taxon>
        <taxon>Bipolaris</taxon>
    </lineage>
</organism>
<feature type="region of interest" description="Disordered" evidence="6">
    <location>
        <begin position="381"/>
        <end position="409"/>
    </location>
</feature>
<dbReference type="eggNOG" id="ENOG502S18R">
    <property type="taxonomic scope" value="Eukaryota"/>
</dbReference>
<dbReference type="Gene3D" id="3.50.50.60">
    <property type="entry name" value="FAD/NAD(P)-binding domain"/>
    <property type="match status" value="1"/>
</dbReference>
<reference evidence="10" key="2">
    <citation type="journal article" date="2013" name="PLoS Genet.">
        <title>Comparative genome structure, secondary metabolite, and effector coding capacity across Cochliobolus pathogens.</title>
        <authorList>
            <person name="Condon B.J."/>
            <person name="Leng Y."/>
            <person name="Wu D."/>
            <person name="Bushley K.E."/>
            <person name="Ohm R.A."/>
            <person name="Otillar R."/>
            <person name="Martin J."/>
            <person name="Schackwitz W."/>
            <person name="Grimwood J."/>
            <person name="MohdZainudin N."/>
            <person name="Xue C."/>
            <person name="Wang R."/>
            <person name="Manning V.A."/>
            <person name="Dhillon B."/>
            <person name="Tu Z.J."/>
            <person name="Steffenson B.J."/>
            <person name="Salamov A."/>
            <person name="Sun H."/>
            <person name="Lowry S."/>
            <person name="LaButti K."/>
            <person name="Han J."/>
            <person name="Copeland A."/>
            <person name="Lindquist E."/>
            <person name="Barry K."/>
            <person name="Schmutz J."/>
            <person name="Baker S.E."/>
            <person name="Ciuffetti L.M."/>
            <person name="Grigoriev I.V."/>
            <person name="Zhong S."/>
            <person name="Turgeon B.G."/>
        </authorList>
    </citation>
    <scope>NUCLEOTIDE SEQUENCE [LARGE SCALE GENOMIC DNA]</scope>
    <source>
        <strain evidence="10">ND90Pr / ATCC 201652</strain>
    </source>
</reference>
<dbReference type="OrthoDB" id="16820at2759"/>
<evidence type="ECO:0000256" key="4">
    <source>
        <dbReference type="ARBA" id="ARBA00023002"/>
    </source>
</evidence>
<dbReference type="STRING" id="665912.M2SJS3"/>
<evidence type="ECO:0000313" key="10">
    <source>
        <dbReference type="Proteomes" id="UP000016934"/>
    </source>
</evidence>
<proteinExistence type="inferred from homology"/>